<dbReference type="RefSeq" id="WP_260592121.1">
    <property type="nucleotide sequence ID" value="NZ_CP104003.1"/>
</dbReference>
<dbReference type="AlphaFoldDB" id="A0A9E7QZY8"/>
<dbReference type="Pfam" id="PF22636">
    <property type="entry name" value="FlK"/>
    <property type="match status" value="1"/>
</dbReference>
<gene>
    <name evidence="2" type="ORF">N0B31_13340</name>
</gene>
<keyword evidence="3" id="KW-1185">Reference proteome</keyword>
<dbReference type="PANTHER" id="PTHR36934">
    <property type="entry name" value="BLR0278 PROTEIN"/>
    <property type="match status" value="1"/>
</dbReference>
<evidence type="ECO:0000313" key="2">
    <source>
        <dbReference type="EMBL" id="UWM53126.1"/>
    </source>
</evidence>
<name>A0A9E7QZY8_9EURY</name>
<feature type="domain" description="Fluoroacetyl-CoA-specific thioesterase-like" evidence="1">
    <location>
        <begin position="39"/>
        <end position="136"/>
    </location>
</feature>
<accession>A0A9E7QZY8</accession>
<dbReference type="SUPFAM" id="SSF54637">
    <property type="entry name" value="Thioesterase/thiol ester dehydrase-isomerase"/>
    <property type="match status" value="1"/>
</dbReference>
<organism evidence="2 3">
    <name type="scientific">Salinirubellus salinus</name>
    <dbReference type="NCBI Taxonomy" id="1364945"/>
    <lineage>
        <taxon>Archaea</taxon>
        <taxon>Methanobacteriati</taxon>
        <taxon>Methanobacteriota</taxon>
        <taxon>Stenosarchaea group</taxon>
        <taxon>Halobacteria</taxon>
        <taxon>Halobacteriales</taxon>
        <taxon>Natronomonadaceae</taxon>
        <taxon>Salinirubellus</taxon>
    </lineage>
</organism>
<dbReference type="InterPro" id="IPR054485">
    <property type="entry name" value="FlK-like_dom"/>
</dbReference>
<dbReference type="EMBL" id="CP104003">
    <property type="protein sequence ID" value="UWM53126.1"/>
    <property type="molecule type" value="Genomic_DNA"/>
</dbReference>
<dbReference type="InterPro" id="IPR025540">
    <property type="entry name" value="FlK"/>
</dbReference>
<sequence>MDYTSLVGTTGRREFVVERSHTTNCFGPQDDPPLQSAAADAGPEESVRVFGTPALLAWVEFTGRRSLRGLLPEGMGCAGEYASVSHRLAVPEGVSLVAETEVVAVEGSRLSLEGGVTREADGDTVGTVETDFRVVDRDAFRERVA</sequence>
<evidence type="ECO:0000259" key="1">
    <source>
        <dbReference type="Pfam" id="PF22636"/>
    </source>
</evidence>
<evidence type="ECO:0000313" key="3">
    <source>
        <dbReference type="Proteomes" id="UP001057580"/>
    </source>
</evidence>
<dbReference type="Gene3D" id="3.10.129.10">
    <property type="entry name" value="Hotdog Thioesterase"/>
    <property type="match status" value="1"/>
</dbReference>
<dbReference type="Proteomes" id="UP001057580">
    <property type="component" value="Chromosome"/>
</dbReference>
<dbReference type="GeneID" id="74943424"/>
<proteinExistence type="predicted"/>
<dbReference type="InterPro" id="IPR029069">
    <property type="entry name" value="HotDog_dom_sf"/>
</dbReference>
<reference evidence="2" key="1">
    <citation type="submission" date="2022-09" db="EMBL/GenBank/DDBJ databases">
        <title>Diverse halophilic archaea isolated from saline environments.</title>
        <authorList>
            <person name="Cui H.-L."/>
        </authorList>
    </citation>
    <scope>NUCLEOTIDE SEQUENCE</scope>
    <source>
        <strain evidence="2">ZS-35-S2</strain>
    </source>
</reference>
<protein>
    <recommendedName>
        <fullName evidence="1">Fluoroacetyl-CoA-specific thioesterase-like domain-containing protein</fullName>
    </recommendedName>
</protein>
<dbReference type="KEGG" id="ssai:N0B31_13340"/>
<dbReference type="PANTHER" id="PTHR36934:SF1">
    <property type="entry name" value="THIOESTERASE DOMAIN-CONTAINING PROTEIN"/>
    <property type="match status" value="1"/>
</dbReference>